<evidence type="ECO:0000313" key="3">
    <source>
        <dbReference type="EMBL" id="AVM02085.1"/>
    </source>
</evidence>
<gene>
    <name evidence="3" type="ORF">C6V83_07185</name>
</gene>
<dbReference type="Pfam" id="PF03703">
    <property type="entry name" value="bPH_2"/>
    <property type="match status" value="1"/>
</dbReference>
<accession>A0A2S0KK69</accession>
<dbReference type="RefSeq" id="WP_105943788.1">
    <property type="nucleotide sequence ID" value="NZ_CP027433.1"/>
</dbReference>
<dbReference type="PANTHER" id="PTHR37938">
    <property type="entry name" value="BLL0215 PROTEIN"/>
    <property type="match status" value="1"/>
</dbReference>
<dbReference type="AlphaFoldDB" id="A0A2S0KK69"/>
<name>A0A2S0KK69_9ACTN</name>
<proteinExistence type="predicted"/>
<evidence type="ECO:0000256" key="1">
    <source>
        <dbReference type="SAM" id="Phobius"/>
    </source>
</evidence>
<reference evidence="3 4" key="1">
    <citation type="submission" date="2018-03" db="EMBL/GenBank/DDBJ databases">
        <title>Characteristics and genome of n-alkane degrading marine bacteria Gordonia iterans isolated from crude oil contaminated in Tae-an, South Korea.</title>
        <authorList>
            <person name="Lee S.-S."/>
            <person name="Kim H."/>
        </authorList>
    </citation>
    <scope>NUCLEOTIDE SEQUENCE [LARGE SCALE GENOMIC DNA]</scope>
    <source>
        <strain evidence="3 4">Co17</strain>
    </source>
</reference>
<evidence type="ECO:0000313" key="4">
    <source>
        <dbReference type="Proteomes" id="UP000239814"/>
    </source>
</evidence>
<dbReference type="EMBL" id="CP027433">
    <property type="protein sequence ID" value="AVM02085.1"/>
    <property type="molecule type" value="Genomic_DNA"/>
</dbReference>
<feature type="transmembrane region" description="Helical" evidence="1">
    <location>
        <begin position="58"/>
        <end position="76"/>
    </location>
</feature>
<dbReference type="InterPro" id="IPR005182">
    <property type="entry name" value="YdbS-like_PH"/>
</dbReference>
<evidence type="ECO:0000259" key="2">
    <source>
        <dbReference type="Pfam" id="PF03703"/>
    </source>
</evidence>
<dbReference type="Proteomes" id="UP000239814">
    <property type="component" value="Chromosome"/>
</dbReference>
<dbReference type="OrthoDB" id="4350422at2"/>
<organism evidence="3 4">
    <name type="scientific">Gordonia iterans</name>
    <dbReference type="NCBI Taxonomy" id="1004901"/>
    <lineage>
        <taxon>Bacteria</taxon>
        <taxon>Bacillati</taxon>
        <taxon>Actinomycetota</taxon>
        <taxon>Actinomycetes</taxon>
        <taxon>Mycobacteriales</taxon>
        <taxon>Gordoniaceae</taxon>
        <taxon>Gordonia</taxon>
    </lineage>
</organism>
<protein>
    <recommendedName>
        <fullName evidence="2">YdbS-like PH domain-containing protein</fullName>
    </recommendedName>
</protein>
<dbReference type="PANTHER" id="PTHR37938:SF1">
    <property type="entry name" value="BLL0215 PROTEIN"/>
    <property type="match status" value="1"/>
</dbReference>
<keyword evidence="1" id="KW-1133">Transmembrane helix</keyword>
<keyword evidence="4" id="KW-1185">Reference proteome</keyword>
<feature type="domain" description="YdbS-like PH" evidence="2">
    <location>
        <begin position="82"/>
        <end position="155"/>
    </location>
</feature>
<feature type="transmembrane region" description="Helical" evidence="1">
    <location>
        <begin position="25"/>
        <end position="46"/>
    </location>
</feature>
<sequence>MAYPRENLAPGEVVVVHRHPHWKGLVPPILMFWLVTLAAGVVVGVLWSSQDAGPARTWGAVAIGALWGLATVWWLVRPLASWLTTHFVVTDRRVIYRNGIVTRSGIDIPISRINTVEFSHGLIDRILRTGSLEIQSASEDPLTFTAIPRVESVHALLYEQVLDDDADRPSRAMPRSFDERARR</sequence>
<dbReference type="KEGG" id="git:C6V83_07185"/>
<keyword evidence="1" id="KW-0472">Membrane</keyword>
<keyword evidence="1" id="KW-0812">Transmembrane</keyword>